<evidence type="ECO:0000259" key="2">
    <source>
        <dbReference type="PROSITE" id="PS51819"/>
    </source>
</evidence>
<dbReference type="PANTHER" id="PTHR36113:SF6">
    <property type="entry name" value="FOSFOMYCIN RESISTANCE PROTEIN FOSX"/>
    <property type="match status" value="1"/>
</dbReference>
<feature type="domain" description="VOC" evidence="2">
    <location>
        <begin position="4"/>
        <end position="127"/>
    </location>
</feature>
<evidence type="ECO:0000256" key="1">
    <source>
        <dbReference type="ARBA" id="ARBA00022723"/>
    </source>
</evidence>
<dbReference type="InterPro" id="IPR029068">
    <property type="entry name" value="Glyas_Bleomycin-R_OHBP_Dase"/>
</dbReference>
<reference evidence="3 4" key="1">
    <citation type="submission" date="2020-11" db="EMBL/GenBank/DDBJ databases">
        <title>Complete genome sequence for Salinimonas sp. strain G2-b.</title>
        <authorList>
            <person name="Park S.-J."/>
        </authorList>
    </citation>
    <scope>NUCLEOTIDE SEQUENCE [LARGE SCALE GENOMIC DNA]</scope>
    <source>
        <strain evidence="3 4">G2-b</strain>
    </source>
</reference>
<dbReference type="Gene3D" id="3.10.180.10">
    <property type="entry name" value="2,3-Dihydroxybiphenyl 1,2-Dioxygenase, domain 1"/>
    <property type="match status" value="1"/>
</dbReference>
<dbReference type="SUPFAM" id="SSF54593">
    <property type="entry name" value="Glyoxalase/Bleomycin resistance protein/Dihydroxybiphenyl dioxygenase"/>
    <property type="match status" value="1"/>
</dbReference>
<evidence type="ECO:0000313" key="3">
    <source>
        <dbReference type="EMBL" id="QPG05912.1"/>
    </source>
</evidence>
<dbReference type="Pfam" id="PF00903">
    <property type="entry name" value="Glyoxalase"/>
    <property type="match status" value="1"/>
</dbReference>
<dbReference type="RefSeq" id="WP_195810994.1">
    <property type="nucleotide sequence ID" value="NZ_CP064795.1"/>
</dbReference>
<dbReference type="PROSITE" id="PS51819">
    <property type="entry name" value="VOC"/>
    <property type="match status" value="1"/>
</dbReference>
<dbReference type="InterPro" id="IPR051332">
    <property type="entry name" value="Fosfomycin_Res_Enzymes"/>
</dbReference>
<gene>
    <name evidence="3" type="ORF">IT774_01215</name>
</gene>
<accession>A0A7S9DXZ5</accession>
<dbReference type="InterPro" id="IPR037523">
    <property type="entry name" value="VOC_core"/>
</dbReference>
<dbReference type="EMBL" id="CP064795">
    <property type="protein sequence ID" value="QPG05912.1"/>
    <property type="molecule type" value="Genomic_DNA"/>
</dbReference>
<dbReference type="AlphaFoldDB" id="A0A7S9DXZ5"/>
<organism evidence="3 4">
    <name type="scientific">Salinimonas marina</name>
    <dbReference type="NCBI Taxonomy" id="2785918"/>
    <lineage>
        <taxon>Bacteria</taxon>
        <taxon>Pseudomonadati</taxon>
        <taxon>Pseudomonadota</taxon>
        <taxon>Gammaproteobacteria</taxon>
        <taxon>Alteromonadales</taxon>
        <taxon>Alteromonadaceae</taxon>
        <taxon>Alteromonas/Salinimonas group</taxon>
        <taxon>Salinimonas</taxon>
    </lineage>
</organism>
<dbReference type="KEGG" id="smaa:IT774_01215"/>
<dbReference type="GO" id="GO:0046872">
    <property type="term" value="F:metal ion binding"/>
    <property type="evidence" value="ECO:0007669"/>
    <property type="project" value="UniProtKB-KW"/>
</dbReference>
<proteinExistence type="predicted"/>
<dbReference type="InterPro" id="IPR004360">
    <property type="entry name" value="Glyas_Fos-R_dOase_dom"/>
</dbReference>
<dbReference type="PANTHER" id="PTHR36113">
    <property type="entry name" value="LYASE, PUTATIVE-RELATED-RELATED"/>
    <property type="match status" value="1"/>
</dbReference>
<dbReference type="InterPro" id="IPR037478">
    <property type="entry name" value="YwkD-like_dom"/>
</dbReference>
<dbReference type="Proteomes" id="UP000595095">
    <property type="component" value="Chromosome"/>
</dbReference>
<name>A0A7S9DXZ5_9ALTE</name>
<dbReference type="NCBIfam" id="NF008551">
    <property type="entry name" value="PRK11478.1"/>
    <property type="match status" value="1"/>
</dbReference>
<protein>
    <submittedName>
        <fullName evidence="3">VOC family protein</fullName>
    </submittedName>
</protein>
<keyword evidence="1" id="KW-0479">Metal-binding</keyword>
<sequence>MLDGIHHVAIICSNYSFSKAFYTQTLGLRVIDENYREARRSYKCDLALPDGSQVELFSFEDAPARPSRPEAQGLRHLAFKVSDLDAAIRKLQDAGVEVEPIRTDPYTDKRFTFFADPDDLPLELYETGTA</sequence>
<keyword evidence="4" id="KW-1185">Reference proteome</keyword>
<evidence type="ECO:0000313" key="4">
    <source>
        <dbReference type="Proteomes" id="UP000595095"/>
    </source>
</evidence>
<dbReference type="CDD" id="cd08352">
    <property type="entry name" value="VOC_Bs_YwkD_like"/>
    <property type="match status" value="1"/>
</dbReference>